<dbReference type="InterPro" id="IPR017508">
    <property type="entry name" value="HipA_N1"/>
</dbReference>
<organism evidence="6 7">
    <name type="scientific">Pandoraea faecigallinarum</name>
    <dbReference type="NCBI Taxonomy" id="656179"/>
    <lineage>
        <taxon>Bacteria</taxon>
        <taxon>Pseudomonadati</taxon>
        <taxon>Pseudomonadota</taxon>
        <taxon>Betaproteobacteria</taxon>
        <taxon>Burkholderiales</taxon>
        <taxon>Burkholderiaceae</taxon>
        <taxon>Pandoraea</taxon>
    </lineage>
</organism>
<dbReference type="Gene3D" id="1.10.1070.20">
    <property type="match status" value="1"/>
</dbReference>
<sequence>MSLVRSLRIKIDTVDVGSLFALDDGRSYFRFDDAYAKMPAADRPVLSQAFEAENELATRRQLLDPALEETRGDGKGALPPFFENLLPEGRLRKQLVDMANLAPSDSLGLLSLCGSDLPGNVQAHQEQLSEAALGRLLTQGRDSYEMSLVQMPAPTSTSLSGVQPKVALVREAGGRYVMRSKYEGGHYIGKLPASDYPQMPEVEHTSLLLAAAAGVATCEHALLPLSDIAGQLDQEMRTDSTRFLLAHRFDRDANTHNGRLHAEDMAQVTSVSPHDKYSKALSYTDIGTILLARSVRGEDDLHEFLRRLTVNELLGNPDAHLKNFGFLYRTSRDAELSPAYDMVAYSAWLRFSGHGFKLAADVASRVITPKVVRAWANAWGLPEAILRRTISETVDAAMRKWKDVLKVAPLSDEHRTTIWQRTRETGMAASWIKRHG</sequence>
<feature type="domain" description="HipA N-terminal subdomain 1" evidence="5">
    <location>
        <begin position="8"/>
        <end position="123"/>
    </location>
</feature>
<comment type="similarity">
    <text evidence="1">Belongs to the HipA Ser/Thr kinase family.</text>
</comment>
<evidence type="ECO:0000256" key="2">
    <source>
        <dbReference type="ARBA" id="ARBA00022679"/>
    </source>
</evidence>
<dbReference type="OrthoDB" id="9805913at2"/>
<feature type="domain" description="HipA-like C-terminal" evidence="4">
    <location>
        <begin position="157"/>
        <end position="401"/>
    </location>
</feature>
<keyword evidence="3 6" id="KW-0418">Kinase</keyword>
<evidence type="ECO:0000313" key="7">
    <source>
        <dbReference type="Proteomes" id="UP000035651"/>
    </source>
</evidence>
<keyword evidence="2" id="KW-0808">Transferase</keyword>
<dbReference type="PATRIC" id="fig|656179.3.peg.5297"/>
<evidence type="ECO:0000256" key="3">
    <source>
        <dbReference type="ARBA" id="ARBA00022777"/>
    </source>
</evidence>
<accession>A0A0H3X3M4</accession>
<dbReference type="Pfam" id="PF07804">
    <property type="entry name" value="HipA_C"/>
    <property type="match status" value="1"/>
</dbReference>
<name>A0A0H3X3M4_9BURK</name>
<dbReference type="Proteomes" id="UP000035651">
    <property type="component" value="Plasmid pPF72-1"/>
</dbReference>
<dbReference type="InterPro" id="IPR052028">
    <property type="entry name" value="HipA_Ser/Thr_kinase"/>
</dbReference>
<dbReference type="InterPro" id="IPR012893">
    <property type="entry name" value="HipA-like_C"/>
</dbReference>
<dbReference type="RefSeq" id="WP_047909332.1">
    <property type="nucleotide sequence ID" value="NZ_CP011808.2"/>
</dbReference>
<evidence type="ECO:0000259" key="5">
    <source>
        <dbReference type="Pfam" id="PF13657"/>
    </source>
</evidence>
<gene>
    <name evidence="6" type="ORF">AB870_24630</name>
</gene>
<evidence type="ECO:0000313" key="6">
    <source>
        <dbReference type="EMBL" id="AKM33371.1"/>
    </source>
</evidence>
<geneLocation type="plasmid" evidence="6 7">
    <name>pPF72-1</name>
</geneLocation>
<dbReference type="PANTHER" id="PTHR37419:SF1">
    <property type="entry name" value="SERINE_THREONINE-PROTEIN KINASE TOXIN HIPA"/>
    <property type="match status" value="1"/>
</dbReference>
<dbReference type="PANTHER" id="PTHR37419">
    <property type="entry name" value="SERINE/THREONINE-PROTEIN KINASE TOXIN HIPA"/>
    <property type="match status" value="1"/>
</dbReference>
<dbReference type="AlphaFoldDB" id="A0A0H3X3M4"/>
<dbReference type="GO" id="GO:0004674">
    <property type="term" value="F:protein serine/threonine kinase activity"/>
    <property type="evidence" value="ECO:0007669"/>
    <property type="project" value="TreeGrafter"/>
</dbReference>
<reference evidence="6" key="1">
    <citation type="submission" date="2016-06" db="EMBL/GenBank/DDBJ databases">
        <title>Complete Genome Sequence of Pandoraea faecigallinarum DSM-23572.</title>
        <authorList>
            <person name="Yong D."/>
            <person name="Ee R."/>
            <person name="Lim Y.-L."/>
            <person name="Yin W.-F."/>
            <person name="Chan K.-G."/>
        </authorList>
    </citation>
    <scope>NUCLEOTIDE SEQUENCE</scope>
    <source>
        <strain evidence="6">DSM 23572</strain>
        <plasmid evidence="6">pPF72-1</plasmid>
    </source>
</reference>
<keyword evidence="6" id="KW-0614">Plasmid</keyword>
<dbReference type="GO" id="GO:0005829">
    <property type="term" value="C:cytosol"/>
    <property type="evidence" value="ECO:0007669"/>
    <property type="project" value="TreeGrafter"/>
</dbReference>
<dbReference type="EMBL" id="CP011808">
    <property type="protein sequence ID" value="AKM33371.1"/>
    <property type="molecule type" value="Genomic_DNA"/>
</dbReference>
<proteinExistence type="inferred from homology"/>
<evidence type="ECO:0000256" key="1">
    <source>
        <dbReference type="ARBA" id="ARBA00010164"/>
    </source>
</evidence>
<protein>
    <submittedName>
        <fullName evidence="6">Phosphatidylinositol kinase</fullName>
    </submittedName>
</protein>
<evidence type="ECO:0000259" key="4">
    <source>
        <dbReference type="Pfam" id="PF07804"/>
    </source>
</evidence>
<keyword evidence="7" id="KW-1185">Reference proteome</keyword>
<dbReference type="Pfam" id="PF13657">
    <property type="entry name" value="Couple_hipA"/>
    <property type="match status" value="1"/>
</dbReference>
<dbReference type="KEGG" id="pfg:AB870_24630"/>
<dbReference type="NCBIfam" id="TIGR03071">
    <property type="entry name" value="couple_hipA"/>
    <property type="match status" value="1"/>
</dbReference>